<name>A0A9X4LV32_9ACTN</name>
<dbReference type="AlphaFoldDB" id="A0A9X4LV32"/>
<dbReference type="EMBL" id="JANRHA010000001">
    <property type="protein sequence ID" value="MDG3012954.1"/>
    <property type="molecule type" value="Genomic_DNA"/>
</dbReference>
<proteinExistence type="predicted"/>
<accession>A0A9X4LV32</accession>
<reference evidence="1" key="1">
    <citation type="submission" date="2022-08" db="EMBL/GenBank/DDBJ databases">
        <title>Genome analysis of Corynebacteriales strain.</title>
        <authorList>
            <person name="Lee S.D."/>
        </authorList>
    </citation>
    <scope>NUCLEOTIDE SEQUENCE</scope>
    <source>
        <strain evidence="1">D3-21</strain>
    </source>
</reference>
<comment type="caution">
    <text evidence="1">The sequence shown here is derived from an EMBL/GenBank/DDBJ whole genome shotgun (WGS) entry which is preliminary data.</text>
</comment>
<dbReference type="Proteomes" id="UP001152755">
    <property type="component" value="Unassembled WGS sequence"/>
</dbReference>
<protein>
    <submittedName>
        <fullName evidence="1">Uncharacterized protein</fullName>
    </submittedName>
</protein>
<sequence>MEPVEVNAGSWYLRAMRADDRVDDRPALRSMGITDPGYVEQRARQWVDDEHYSWAICEPTSGEMLAEVGLTLTDGAALLEGRARDGHDGALADGEAAVRRFAESGLGLTVESEWPS</sequence>
<organism evidence="1 2">
    <name type="scientific">Speluncibacter jeojiensis</name>
    <dbReference type="NCBI Taxonomy" id="2710754"/>
    <lineage>
        <taxon>Bacteria</taxon>
        <taxon>Bacillati</taxon>
        <taxon>Actinomycetota</taxon>
        <taxon>Actinomycetes</taxon>
        <taxon>Mycobacteriales</taxon>
        <taxon>Speluncibacteraceae</taxon>
        <taxon>Speluncibacter</taxon>
    </lineage>
</organism>
<evidence type="ECO:0000313" key="1">
    <source>
        <dbReference type="EMBL" id="MDG3012954.1"/>
    </source>
</evidence>
<evidence type="ECO:0000313" key="2">
    <source>
        <dbReference type="Proteomes" id="UP001152755"/>
    </source>
</evidence>
<dbReference type="RefSeq" id="WP_332519188.1">
    <property type="nucleotide sequence ID" value="NZ_JANRHA010000001.1"/>
</dbReference>
<keyword evidence="2" id="KW-1185">Reference proteome</keyword>
<gene>
    <name evidence="1" type="ORF">NVS88_00080</name>
</gene>